<dbReference type="PANTHER" id="PTHR43479:SF11">
    <property type="entry name" value="ACREF_ENVCD OPERON REPRESSOR-RELATED"/>
    <property type="match status" value="1"/>
</dbReference>
<dbReference type="InterPro" id="IPR009057">
    <property type="entry name" value="Homeodomain-like_sf"/>
</dbReference>
<keyword evidence="1 2" id="KW-0238">DNA-binding</keyword>
<protein>
    <recommendedName>
        <fullName evidence="3">HTH tetR-type domain-containing protein</fullName>
    </recommendedName>
</protein>
<dbReference type="EMBL" id="BAABGT010000083">
    <property type="protein sequence ID" value="GAA4554399.1"/>
    <property type="molecule type" value="Genomic_DNA"/>
</dbReference>
<accession>A0ABP8RZE8</accession>
<keyword evidence="5" id="KW-1185">Reference proteome</keyword>
<feature type="DNA-binding region" description="H-T-H motif" evidence="2">
    <location>
        <begin position="43"/>
        <end position="62"/>
    </location>
</feature>
<gene>
    <name evidence="4" type="ORF">GCM10023175_52220</name>
</gene>
<dbReference type="SUPFAM" id="SSF46689">
    <property type="entry name" value="Homeodomain-like"/>
    <property type="match status" value="1"/>
</dbReference>
<dbReference type="Gene3D" id="1.10.10.60">
    <property type="entry name" value="Homeodomain-like"/>
    <property type="match status" value="1"/>
</dbReference>
<dbReference type="Gene3D" id="1.10.357.10">
    <property type="entry name" value="Tetracycline Repressor, domain 2"/>
    <property type="match status" value="1"/>
</dbReference>
<evidence type="ECO:0000256" key="2">
    <source>
        <dbReference type="PROSITE-ProRule" id="PRU00335"/>
    </source>
</evidence>
<dbReference type="InterPro" id="IPR050624">
    <property type="entry name" value="HTH-type_Tx_Regulator"/>
</dbReference>
<dbReference type="RefSeq" id="WP_345424019.1">
    <property type="nucleotide sequence ID" value="NZ_BAABGT010000083.1"/>
</dbReference>
<comment type="caution">
    <text evidence="4">The sequence shown here is derived from an EMBL/GenBank/DDBJ whole genome shotgun (WGS) entry which is preliminary data.</text>
</comment>
<dbReference type="InterPro" id="IPR001647">
    <property type="entry name" value="HTH_TetR"/>
</dbReference>
<dbReference type="Proteomes" id="UP001501598">
    <property type="component" value="Unassembled WGS sequence"/>
</dbReference>
<dbReference type="PRINTS" id="PR00455">
    <property type="entry name" value="HTHTETR"/>
</dbReference>
<organism evidence="4 5">
    <name type="scientific">Pseudonocardia xishanensis</name>
    <dbReference type="NCBI Taxonomy" id="630995"/>
    <lineage>
        <taxon>Bacteria</taxon>
        <taxon>Bacillati</taxon>
        <taxon>Actinomycetota</taxon>
        <taxon>Actinomycetes</taxon>
        <taxon>Pseudonocardiales</taxon>
        <taxon>Pseudonocardiaceae</taxon>
        <taxon>Pseudonocardia</taxon>
    </lineage>
</organism>
<dbReference type="PROSITE" id="PS50977">
    <property type="entry name" value="HTH_TETR_2"/>
    <property type="match status" value="1"/>
</dbReference>
<feature type="domain" description="HTH tetR-type" evidence="3">
    <location>
        <begin position="20"/>
        <end position="80"/>
    </location>
</feature>
<dbReference type="SUPFAM" id="SSF48498">
    <property type="entry name" value="Tetracyclin repressor-like, C-terminal domain"/>
    <property type="match status" value="1"/>
</dbReference>
<reference evidence="5" key="1">
    <citation type="journal article" date="2019" name="Int. J. Syst. Evol. Microbiol.">
        <title>The Global Catalogue of Microorganisms (GCM) 10K type strain sequencing project: providing services to taxonomists for standard genome sequencing and annotation.</title>
        <authorList>
            <consortium name="The Broad Institute Genomics Platform"/>
            <consortium name="The Broad Institute Genome Sequencing Center for Infectious Disease"/>
            <person name="Wu L."/>
            <person name="Ma J."/>
        </authorList>
    </citation>
    <scope>NUCLEOTIDE SEQUENCE [LARGE SCALE GENOMIC DNA]</scope>
    <source>
        <strain evidence="5">JCM 17906</strain>
    </source>
</reference>
<proteinExistence type="predicted"/>
<name>A0ABP8RZE8_9PSEU</name>
<evidence type="ECO:0000313" key="5">
    <source>
        <dbReference type="Proteomes" id="UP001501598"/>
    </source>
</evidence>
<evidence type="ECO:0000259" key="3">
    <source>
        <dbReference type="PROSITE" id="PS50977"/>
    </source>
</evidence>
<dbReference type="PANTHER" id="PTHR43479">
    <property type="entry name" value="ACREF/ENVCD OPERON REPRESSOR-RELATED"/>
    <property type="match status" value="1"/>
</dbReference>
<dbReference type="InterPro" id="IPR036271">
    <property type="entry name" value="Tet_transcr_reg_TetR-rel_C_sf"/>
</dbReference>
<dbReference type="Pfam" id="PF00440">
    <property type="entry name" value="TetR_N"/>
    <property type="match status" value="1"/>
</dbReference>
<evidence type="ECO:0000256" key="1">
    <source>
        <dbReference type="ARBA" id="ARBA00023125"/>
    </source>
</evidence>
<sequence>MTQSERTAWFKRTDYDRTDAETRKRLLEAAAQTFREHGYAKASIAKITEAAGLSRASFYVYFTSREEVFHVLVDDLIERTIEAQRGRRGQVGTDPHAALTSTIGSVLTLYADTNDLIALLEERAKVDAAAGEKWQSLWGRQTDRAVRWVSRLQADGLADPDVDARLVCEAMNAVLLHFGIRHRGAAEAELARVRDDLTGLYERMIGFRVAP</sequence>
<evidence type="ECO:0000313" key="4">
    <source>
        <dbReference type="EMBL" id="GAA4554399.1"/>
    </source>
</evidence>